<dbReference type="EMBL" id="LR797022">
    <property type="protein sequence ID" value="CAB4182053.1"/>
    <property type="molecule type" value="Genomic_DNA"/>
</dbReference>
<organism evidence="1">
    <name type="scientific">uncultured Caudovirales phage</name>
    <dbReference type="NCBI Taxonomy" id="2100421"/>
    <lineage>
        <taxon>Viruses</taxon>
        <taxon>Duplodnaviria</taxon>
        <taxon>Heunggongvirae</taxon>
        <taxon>Uroviricota</taxon>
        <taxon>Caudoviricetes</taxon>
        <taxon>Peduoviridae</taxon>
        <taxon>Maltschvirus</taxon>
        <taxon>Maltschvirus maltsch</taxon>
    </lineage>
</organism>
<reference evidence="1" key="1">
    <citation type="submission" date="2020-05" db="EMBL/GenBank/DDBJ databases">
        <authorList>
            <person name="Chiriac C."/>
            <person name="Salcher M."/>
            <person name="Ghai R."/>
            <person name="Kavagutti S V."/>
        </authorList>
    </citation>
    <scope>NUCLEOTIDE SEQUENCE</scope>
</reference>
<evidence type="ECO:0008006" key="2">
    <source>
        <dbReference type="Google" id="ProtNLM"/>
    </source>
</evidence>
<gene>
    <name evidence="1" type="ORF">UFOVP1071_128</name>
</gene>
<protein>
    <recommendedName>
        <fullName evidence="2">Lectin-like protein BA14k</fullName>
    </recommendedName>
</protein>
<proteinExistence type="predicted"/>
<sequence length="98" mass="10662">MKKFLLASATILALALPVQAQHHHGHHHGGGGGGNWAGPLIGGLILGGIVGGALSQPRYAPPPVVYTEPYPYQYQQVCRRRFVGYDYYGNPMFRTICE</sequence>
<name>A0A6J5QCW2_9CAUD</name>
<evidence type="ECO:0000313" key="1">
    <source>
        <dbReference type="EMBL" id="CAB4182053.1"/>
    </source>
</evidence>
<accession>A0A6J5QCW2</accession>